<gene>
    <name evidence="6" type="ORF">LC087_01430</name>
</gene>
<keyword evidence="4" id="KW-1133">Transmembrane helix</keyword>
<keyword evidence="3 4" id="KW-0472">Membrane</keyword>
<dbReference type="InterPro" id="IPR003660">
    <property type="entry name" value="HAMP_dom"/>
</dbReference>
<proteinExistence type="predicted"/>
<dbReference type="PANTHER" id="PTHR32089:SF112">
    <property type="entry name" value="LYSOZYME-LIKE PROTEIN-RELATED"/>
    <property type="match status" value="1"/>
</dbReference>
<dbReference type="SUPFAM" id="SSF58104">
    <property type="entry name" value="Methyl-accepting chemotaxis protein (MCP) signaling domain"/>
    <property type="match status" value="1"/>
</dbReference>
<keyword evidence="7" id="KW-1185">Reference proteome</keyword>
<reference evidence="6 7" key="1">
    <citation type="submission" date="2023-06" db="EMBL/GenBank/DDBJ databases">
        <title>Five Gram-positive bacteria isolated from mangrove sediments in Shenzhen, Guangdong, China.</title>
        <authorList>
            <person name="Yu S."/>
            <person name="Zheng W."/>
            <person name="Huang Y."/>
        </authorList>
    </citation>
    <scope>NUCLEOTIDE SEQUENCE [LARGE SCALE GENOMIC DNA]</scope>
    <source>
        <strain evidence="6 7">SaN35-3</strain>
    </source>
</reference>
<evidence type="ECO:0000256" key="4">
    <source>
        <dbReference type="SAM" id="Phobius"/>
    </source>
</evidence>
<dbReference type="Pfam" id="PF00672">
    <property type="entry name" value="HAMP"/>
    <property type="match status" value="1"/>
</dbReference>
<feature type="domain" description="HAMP" evidence="5">
    <location>
        <begin position="191"/>
        <end position="244"/>
    </location>
</feature>
<dbReference type="PROSITE" id="PS50885">
    <property type="entry name" value="HAMP"/>
    <property type="match status" value="1"/>
</dbReference>
<sequence length="401" mass="45448">MSIHKKLLTGTLSLVFLTVFMIGFIIVNMVSINASTRDVVPILIDVHELESDMEKVQQALNNFSHLPSDSQKTEISGMLVQMEETVIQLFDDLPANIEEERTERLQEKYTMWIGDVNVALNNKDQSEAKRLASRMDGILNDVYQLKMLVNDYYENHQNNIENQLSFVIIASVIGSVLFIMISAILSFRIIRTITNPLKLLSKQAKELAQGKLHIKKIPYKAKDEIGLLIDSFDDMVKQLKYLLLSIKDASQEVNAFSTNLDEENASLKEISNQVAVSTDELSAGAQSISEELQDAVTLIEYMDKDFSENVQRVSSVVSYGEEAVKTIQVGQKTITEQKMLMEKTREATQLIETETNTFVNYTSNIENMAKIVSDIAKQTNLLLLMQRLKQQEQVRQVEVLL</sequence>
<keyword evidence="4" id="KW-0812">Transmembrane</keyword>
<dbReference type="PANTHER" id="PTHR32089">
    <property type="entry name" value="METHYL-ACCEPTING CHEMOTAXIS PROTEIN MCPB"/>
    <property type="match status" value="1"/>
</dbReference>
<evidence type="ECO:0000259" key="5">
    <source>
        <dbReference type="PROSITE" id="PS50885"/>
    </source>
</evidence>
<organism evidence="6 7">
    <name type="scientific">Bacillus carboniphilus</name>
    <dbReference type="NCBI Taxonomy" id="86663"/>
    <lineage>
        <taxon>Bacteria</taxon>
        <taxon>Bacillati</taxon>
        <taxon>Bacillota</taxon>
        <taxon>Bacilli</taxon>
        <taxon>Bacillales</taxon>
        <taxon>Bacillaceae</taxon>
        <taxon>Bacillus</taxon>
    </lineage>
</organism>
<evidence type="ECO:0000256" key="2">
    <source>
        <dbReference type="ARBA" id="ARBA00022475"/>
    </source>
</evidence>
<comment type="subcellular location">
    <subcellularLocation>
        <location evidence="1">Cell membrane</location>
    </subcellularLocation>
</comment>
<dbReference type="Gene3D" id="1.10.287.950">
    <property type="entry name" value="Methyl-accepting chemotaxis protein"/>
    <property type="match status" value="1"/>
</dbReference>
<accession>A0ABY9JU36</accession>
<keyword evidence="2" id="KW-1003">Cell membrane</keyword>
<evidence type="ECO:0000256" key="1">
    <source>
        <dbReference type="ARBA" id="ARBA00004236"/>
    </source>
</evidence>
<name>A0ABY9JU36_9BACI</name>
<dbReference type="EMBL" id="CP129013">
    <property type="protein sequence ID" value="WLR42921.1"/>
    <property type="molecule type" value="Genomic_DNA"/>
</dbReference>
<evidence type="ECO:0000313" key="7">
    <source>
        <dbReference type="Proteomes" id="UP001197974"/>
    </source>
</evidence>
<feature type="transmembrane region" description="Helical" evidence="4">
    <location>
        <begin position="164"/>
        <end position="190"/>
    </location>
</feature>
<evidence type="ECO:0000256" key="3">
    <source>
        <dbReference type="ARBA" id="ARBA00023136"/>
    </source>
</evidence>
<protein>
    <submittedName>
        <fullName evidence="6">Methyl-accepting chemotaxis protein</fullName>
    </submittedName>
</protein>
<feature type="transmembrane region" description="Helical" evidence="4">
    <location>
        <begin position="7"/>
        <end position="27"/>
    </location>
</feature>
<dbReference type="SMART" id="SM00304">
    <property type="entry name" value="HAMP"/>
    <property type="match status" value="1"/>
</dbReference>
<evidence type="ECO:0000313" key="6">
    <source>
        <dbReference type="EMBL" id="WLR42921.1"/>
    </source>
</evidence>
<dbReference type="Gene3D" id="1.10.8.500">
    <property type="entry name" value="HAMP domain in histidine kinase"/>
    <property type="match status" value="1"/>
</dbReference>
<dbReference type="Proteomes" id="UP001197974">
    <property type="component" value="Chromosome"/>
</dbReference>
<dbReference type="CDD" id="cd06225">
    <property type="entry name" value="HAMP"/>
    <property type="match status" value="1"/>
</dbReference>